<comment type="caution">
    <text evidence="3">The sequence shown here is derived from an EMBL/GenBank/DDBJ whole genome shotgun (WGS) entry which is preliminary data.</text>
</comment>
<protein>
    <submittedName>
        <fullName evidence="3">Proteasome maturation factor UMP1</fullName>
    </submittedName>
</protein>
<evidence type="ECO:0000313" key="3">
    <source>
        <dbReference type="EMBL" id="OBZ79024.1"/>
    </source>
</evidence>
<dbReference type="Proteomes" id="UP000092993">
    <property type="component" value="Unassembled WGS sequence"/>
</dbReference>
<dbReference type="OrthoDB" id="15001at2759"/>
<dbReference type="PANTHER" id="PTHR12828:SF3">
    <property type="entry name" value="PROTEASOME MATURATION PROTEIN"/>
    <property type="match status" value="1"/>
</dbReference>
<organism evidence="3 4">
    <name type="scientific">Grifola frondosa</name>
    <name type="common">Maitake</name>
    <name type="synonym">Polyporus frondosus</name>
    <dbReference type="NCBI Taxonomy" id="5627"/>
    <lineage>
        <taxon>Eukaryota</taxon>
        <taxon>Fungi</taxon>
        <taxon>Dikarya</taxon>
        <taxon>Basidiomycota</taxon>
        <taxon>Agaricomycotina</taxon>
        <taxon>Agaricomycetes</taxon>
        <taxon>Polyporales</taxon>
        <taxon>Grifolaceae</taxon>
        <taxon>Grifola</taxon>
    </lineage>
</organism>
<keyword evidence="4" id="KW-1185">Reference proteome</keyword>
<evidence type="ECO:0000313" key="4">
    <source>
        <dbReference type="Proteomes" id="UP000092993"/>
    </source>
</evidence>
<dbReference type="InterPro" id="IPR008012">
    <property type="entry name" value="Ump1"/>
</dbReference>
<gene>
    <name evidence="3" type="primary">UMP1</name>
    <name evidence="3" type="ORF">A0H81_00086</name>
</gene>
<dbReference type="EMBL" id="LUGG01000001">
    <property type="protein sequence ID" value="OBZ79024.1"/>
    <property type="molecule type" value="Genomic_DNA"/>
</dbReference>
<dbReference type="GO" id="GO:0005737">
    <property type="term" value="C:cytoplasm"/>
    <property type="evidence" value="ECO:0007669"/>
    <property type="project" value="TreeGrafter"/>
</dbReference>
<dbReference type="AlphaFoldDB" id="A0A1C7MVG0"/>
<dbReference type="GO" id="GO:0043248">
    <property type="term" value="P:proteasome assembly"/>
    <property type="evidence" value="ECO:0007669"/>
    <property type="project" value="InterPro"/>
</dbReference>
<accession>A0A1C7MVG0</accession>
<dbReference type="PANTHER" id="PTHR12828">
    <property type="entry name" value="PROTEASOME MATURATION PROTEIN UMP1"/>
    <property type="match status" value="1"/>
</dbReference>
<dbReference type="Pfam" id="PF05348">
    <property type="entry name" value="UMP1"/>
    <property type="match status" value="1"/>
</dbReference>
<keyword evidence="3" id="KW-0647">Proteasome</keyword>
<evidence type="ECO:0000256" key="2">
    <source>
        <dbReference type="ARBA" id="ARBA00043974"/>
    </source>
</evidence>
<sequence length="147" mass="16806">MDTLIITMDPSLRIVPSRGPKTASIKDTSNSFGLHDSLKHGPRSLSAEVTSTSTIKDRLENWDATQDNLKLTMQRDLFGLHMPLRLLMERKIVGYNPHMPVHRQSNIHLDILMGRDETLECADFMMPGEEMKQSMDIHADMERKLCM</sequence>
<proteinExistence type="inferred from homology"/>
<name>A0A1C7MVG0_GRIFR</name>
<dbReference type="OMA" id="HADMEKK"/>
<dbReference type="GO" id="GO:0005634">
    <property type="term" value="C:nucleus"/>
    <property type="evidence" value="ECO:0007669"/>
    <property type="project" value="TreeGrafter"/>
</dbReference>
<reference evidence="3 4" key="1">
    <citation type="submission" date="2016-03" db="EMBL/GenBank/DDBJ databases">
        <title>Whole genome sequencing of Grifola frondosa 9006-11.</title>
        <authorList>
            <person name="Min B."/>
            <person name="Park H."/>
            <person name="Kim J.-G."/>
            <person name="Cho H."/>
            <person name="Oh Y.-L."/>
            <person name="Kong W.-S."/>
            <person name="Choi I.-G."/>
        </authorList>
    </citation>
    <scope>NUCLEOTIDE SEQUENCE [LARGE SCALE GENOMIC DNA]</scope>
    <source>
        <strain evidence="3 4">9006-11</strain>
    </source>
</reference>
<comment type="similarity">
    <text evidence="2">Belongs to the POMP/UMP1 family.</text>
</comment>
<evidence type="ECO:0000256" key="1">
    <source>
        <dbReference type="ARBA" id="ARBA00023186"/>
    </source>
</evidence>
<keyword evidence="1" id="KW-0143">Chaperone</keyword>
<dbReference type="STRING" id="5627.A0A1C7MVG0"/>
<dbReference type="GO" id="GO:0000502">
    <property type="term" value="C:proteasome complex"/>
    <property type="evidence" value="ECO:0007669"/>
    <property type="project" value="UniProtKB-KW"/>
</dbReference>